<sequence>MIFAATTIFRIRDYTDKSIDFQVMFKMMCVGLSLVVPLVALVSRRMSLADPILGAWLLTLLSLVMSATQADNPVLSLMNSVPMLGCFLFCVWMTQRLGEDVVVNLLILLVGGIAVISLVVYFAYPELGRMHAWLGSEFGENNRIQGIAGTPNGLGSMTSMALILTILYFRRLKGRMRSLVLLAAIPIAACLVMSNSRMSMASLLVCLTIYIMRRGNRAANIGMVALVVAFVGALLLAAPDLILSSLARSGQASEITSGTGRSEIWTVVIEHIAARPVAGYGYAMSTTILPQDPRLFSVAAHCHNMYLEVFFSGGIITFALLLVALAATLYAGLRASCFEPMVVMLFYLLRGITEPAPFDNLPSFAGYTFYLAIAIIVLRSRQFRAKELQDQAMVARSLLDRCRGNLTAGAPA</sequence>
<evidence type="ECO:0000259" key="6">
    <source>
        <dbReference type="Pfam" id="PF04932"/>
    </source>
</evidence>
<keyword evidence="7" id="KW-0436">Ligase</keyword>
<gene>
    <name evidence="7" type="ORF">POM99_17520</name>
</gene>
<dbReference type="EMBL" id="JAROCY010000019">
    <property type="protein sequence ID" value="MDF8335011.1"/>
    <property type="molecule type" value="Genomic_DNA"/>
</dbReference>
<keyword evidence="3 5" id="KW-1133">Transmembrane helix</keyword>
<feature type="transmembrane region" description="Helical" evidence="5">
    <location>
        <begin position="361"/>
        <end position="378"/>
    </location>
</feature>
<evidence type="ECO:0000256" key="1">
    <source>
        <dbReference type="ARBA" id="ARBA00004141"/>
    </source>
</evidence>
<evidence type="ECO:0000313" key="7">
    <source>
        <dbReference type="EMBL" id="MDF8335011.1"/>
    </source>
</evidence>
<keyword evidence="2 5" id="KW-0812">Transmembrane</keyword>
<dbReference type="InterPro" id="IPR051533">
    <property type="entry name" value="WaaL-like"/>
</dbReference>
<evidence type="ECO:0000256" key="5">
    <source>
        <dbReference type="SAM" id="Phobius"/>
    </source>
</evidence>
<organism evidence="7 8">
    <name type="scientific">Novosphingobium cyanobacteriorum</name>
    <dbReference type="NCBI Taxonomy" id="3024215"/>
    <lineage>
        <taxon>Bacteria</taxon>
        <taxon>Pseudomonadati</taxon>
        <taxon>Pseudomonadota</taxon>
        <taxon>Alphaproteobacteria</taxon>
        <taxon>Sphingomonadales</taxon>
        <taxon>Sphingomonadaceae</taxon>
        <taxon>Novosphingobium</taxon>
    </lineage>
</organism>
<feature type="transmembrane region" description="Helical" evidence="5">
    <location>
        <begin position="144"/>
        <end position="167"/>
    </location>
</feature>
<comment type="subcellular location">
    <subcellularLocation>
        <location evidence="1">Membrane</location>
        <topology evidence="1">Multi-pass membrane protein</topology>
    </subcellularLocation>
</comment>
<dbReference type="GO" id="GO:0016874">
    <property type="term" value="F:ligase activity"/>
    <property type="evidence" value="ECO:0007669"/>
    <property type="project" value="UniProtKB-KW"/>
</dbReference>
<feature type="transmembrane region" description="Helical" evidence="5">
    <location>
        <begin position="309"/>
        <end position="333"/>
    </location>
</feature>
<dbReference type="Proteomes" id="UP001222770">
    <property type="component" value="Unassembled WGS sequence"/>
</dbReference>
<evidence type="ECO:0000256" key="4">
    <source>
        <dbReference type="ARBA" id="ARBA00023136"/>
    </source>
</evidence>
<feature type="domain" description="O-antigen ligase-related" evidence="6">
    <location>
        <begin position="183"/>
        <end position="322"/>
    </location>
</feature>
<accession>A0ABT6CMI1</accession>
<dbReference type="Pfam" id="PF04932">
    <property type="entry name" value="Wzy_C"/>
    <property type="match status" value="1"/>
</dbReference>
<keyword evidence="8" id="KW-1185">Reference proteome</keyword>
<proteinExistence type="predicted"/>
<feature type="transmembrane region" description="Helical" evidence="5">
    <location>
        <begin position="23"/>
        <end position="41"/>
    </location>
</feature>
<keyword evidence="4 5" id="KW-0472">Membrane</keyword>
<evidence type="ECO:0000256" key="3">
    <source>
        <dbReference type="ARBA" id="ARBA00022989"/>
    </source>
</evidence>
<reference evidence="7 8" key="1">
    <citation type="submission" date="2023-03" db="EMBL/GenBank/DDBJ databases">
        <title>Novosphingobium cyanobacteriorum sp. nov., isolated from a eutrophic reservoir during the Microcystis bloom period.</title>
        <authorList>
            <person name="Kang M."/>
            <person name="Le V."/>
            <person name="Ko S.-R."/>
            <person name="Lee S.-A."/>
            <person name="Ahn C.-Y."/>
        </authorList>
    </citation>
    <scope>NUCLEOTIDE SEQUENCE [LARGE SCALE GENOMIC DNA]</scope>
    <source>
        <strain evidence="7 8">HBC54</strain>
    </source>
</reference>
<feature type="transmembrane region" description="Helical" evidence="5">
    <location>
        <begin position="179"/>
        <end position="212"/>
    </location>
</feature>
<feature type="transmembrane region" description="Helical" evidence="5">
    <location>
        <begin position="101"/>
        <end position="124"/>
    </location>
</feature>
<feature type="transmembrane region" description="Helical" evidence="5">
    <location>
        <begin position="74"/>
        <end position="94"/>
    </location>
</feature>
<evidence type="ECO:0000313" key="8">
    <source>
        <dbReference type="Proteomes" id="UP001222770"/>
    </source>
</evidence>
<feature type="transmembrane region" description="Helical" evidence="5">
    <location>
        <begin position="218"/>
        <end position="238"/>
    </location>
</feature>
<name>A0ABT6CMI1_9SPHN</name>
<dbReference type="InterPro" id="IPR007016">
    <property type="entry name" value="O-antigen_ligase-rel_domated"/>
</dbReference>
<dbReference type="PANTHER" id="PTHR37422:SF13">
    <property type="entry name" value="LIPOPOLYSACCHARIDE BIOSYNTHESIS PROTEIN PA4999-RELATED"/>
    <property type="match status" value="1"/>
</dbReference>
<evidence type="ECO:0000256" key="2">
    <source>
        <dbReference type="ARBA" id="ARBA00022692"/>
    </source>
</evidence>
<dbReference type="RefSeq" id="WP_277279781.1">
    <property type="nucleotide sequence ID" value="NZ_JAROCY010000019.1"/>
</dbReference>
<comment type="caution">
    <text evidence="7">The sequence shown here is derived from an EMBL/GenBank/DDBJ whole genome shotgun (WGS) entry which is preliminary data.</text>
</comment>
<protein>
    <submittedName>
        <fullName evidence="7">O-antigen ligase family protein</fullName>
    </submittedName>
</protein>
<dbReference type="PANTHER" id="PTHR37422">
    <property type="entry name" value="TEICHURONIC ACID BIOSYNTHESIS PROTEIN TUAE"/>
    <property type="match status" value="1"/>
</dbReference>